<feature type="domain" description="4Fe-4S ferredoxin-type" evidence="4">
    <location>
        <begin position="288"/>
        <end position="315"/>
    </location>
</feature>
<dbReference type="PRINTS" id="PR00069">
    <property type="entry name" value="ALDKETRDTASE"/>
</dbReference>
<dbReference type="InterPro" id="IPR036812">
    <property type="entry name" value="NAD(P)_OxRdtase_dom_sf"/>
</dbReference>
<dbReference type="SUPFAM" id="SSF51430">
    <property type="entry name" value="NAD(P)-linked oxidoreductase"/>
    <property type="match status" value="1"/>
</dbReference>
<dbReference type="PANTHER" id="PTHR43312">
    <property type="entry name" value="D-THREO-ALDOSE 1-DEHYDROGENASE"/>
    <property type="match status" value="1"/>
</dbReference>
<dbReference type="InterPro" id="IPR020471">
    <property type="entry name" value="AKR"/>
</dbReference>
<reference evidence="5 6" key="1">
    <citation type="submission" date="2019-10" db="EMBL/GenBank/DDBJ databases">
        <title>Alkaliphilus serpentinus sp. nov. and Alkaliphilus pronyensis sp. nov., two novel anaerobic alkaliphilic species isolated from the serpentinized-hosted hydrothermal field of the Prony Bay (New Caledonia).</title>
        <authorList>
            <person name="Postec A."/>
        </authorList>
    </citation>
    <scope>NUCLEOTIDE SEQUENCE [LARGE SCALE GENOMIC DNA]</scope>
    <source>
        <strain evidence="5 6">LacV</strain>
    </source>
</reference>
<keyword evidence="2" id="KW-0408">Iron</keyword>
<dbReference type="GO" id="GO:0016491">
    <property type="term" value="F:oxidoreductase activity"/>
    <property type="evidence" value="ECO:0007669"/>
    <property type="project" value="InterPro"/>
</dbReference>
<accession>A0A6I0FE44</accession>
<keyword evidence="1" id="KW-0479">Metal-binding</keyword>
<dbReference type="Gene3D" id="3.20.20.100">
    <property type="entry name" value="NADP-dependent oxidoreductase domain"/>
    <property type="match status" value="1"/>
</dbReference>
<evidence type="ECO:0000313" key="5">
    <source>
        <dbReference type="EMBL" id="KAB3537339.1"/>
    </source>
</evidence>
<dbReference type="EMBL" id="WBZC01000010">
    <property type="protein sequence ID" value="KAB3537339.1"/>
    <property type="molecule type" value="Genomic_DNA"/>
</dbReference>
<dbReference type="AlphaFoldDB" id="A0A6I0FE44"/>
<proteinExistence type="predicted"/>
<dbReference type="PANTHER" id="PTHR43312:SF1">
    <property type="entry name" value="NADP-DEPENDENT OXIDOREDUCTASE DOMAIN-CONTAINING PROTEIN"/>
    <property type="match status" value="1"/>
</dbReference>
<sequence length="315" mass="35009">MKKKLLGNTGLLVSNICFGSLTMGPLQKNLSPQKGCQLLKYGFDRGINFIDTAELYETYPHITLALKGYNRNNIVIGTKSYAYSKDSAEKSLRKALEEMELDYIDIFLLHEQENEHTLKGHYEALEYFVKMKEKGYIKAIGISTHHIAAIKASLSIKEIEVLHPIVNISGLGIQDGTIEEMLLALESAKKAGKGIYGMKPLGGGNLLKSFKECFKFVLQLKSLDSIAIGMQSIEEIDMNVTIVNEGLEALADIEINFDNKRLNIAYWCEGCGKCIEGCSHSALSLTNNQLIINHTKCVLCGYCSKHCPQFCIKVV</sequence>
<dbReference type="CDD" id="cd19100">
    <property type="entry name" value="AKR_unchar"/>
    <property type="match status" value="1"/>
</dbReference>
<dbReference type="InterPro" id="IPR023210">
    <property type="entry name" value="NADP_OxRdtase_dom"/>
</dbReference>
<dbReference type="Pfam" id="PF00037">
    <property type="entry name" value="Fer4"/>
    <property type="match status" value="1"/>
</dbReference>
<evidence type="ECO:0000256" key="1">
    <source>
        <dbReference type="ARBA" id="ARBA00022723"/>
    </source>
</evidence>
<dbReference type="PROSITE" id="PS51379">
    <property type="entry name" value="4FE4S_FER_2"/>
    <property type="match status" value="1"/>
</dbReference>
<dbReference type="Proteomes" id="UP000432715">
    <property type="component" value="Unassembled WGS sequence"/>
</dbReference>
<dbReference type="InterPro" id="IPR053135">
    <property type="entry name" value="AKR2_Oxidoreductase"/>
</dbReference>
<comment type="caution">
    <text evidence="5">The sequence shown here is derived from an EMBL/GenBank/DDBJ whole genome shotgun (WGS) entry which is preliminary data.</text>
</comment>
<evidence type="ECO:0000256" key="3">
    <source>
        <dbReference type="ARBA" id="ARBA00023014"/>
    </source>
</evidence>
<dbReference type="InterPro" id="IPR017900">
    <property type="entry name" value="4Fe4S_Fe_S_CS"/>
</dbReference>
<dbReference type="GO" id="GO:0046872">
    <property type="term" value="F:metal ion binding"/>
    <property type="evidence" value="ECO:0007669"/>
    <property type="project" value="UniProtKB-KW"/>
</dbReference>
<dbReference type="SUPFAM" id="SSF54862">
    <property type="entry name" value="4Fe-4S ferredoxins"/>
    <property type="match status" value="1"/>
</dbReference>
<dbReference type="Pfam" id="PF00248">
    <property type="entry name" value="Aldo_ket_red"/>
    <property type="match status" value="1"/>
</dbReference>
<name>A0A6I0FE44_9FIRM</name>
<dbReference type="Gene3D" id="3.30.70.20">
    <property type="match status" value="1"/>
</dbReference>
<dbReference type="InterPro" id="IPR017896">
    <property type="entry name" value="4Fe4S_Fe-S-bd"/>
</dbReference>
<dbReference type="PROSITE" id="PS00198">
    <property type="entry name" value="4FE4S_FER_1"/>
    <property type="match status" value="1"/>
</dbReference>
<keyword evidence="6" id="KW-1185">Reference proteome</keyword>
<dbReference type="OrthoDB" id="9804790at2"/>
<keyword evidence="3" id="KW-0411">Iron-sulfur</keyword>
<gene>
    <name evidence="5" type="ORF">F8154_03345</name>
</gene>
<evidence type="ECO:0000256" key="2">
    <source>
        <dbReference type="ARBA" id="ARBA00023004"/>
    </source>
</evidence>
<evidence type="ECO:0000259" key="4">
    <source>
        <dbReference type="PROSITE" id="PS51379"/>
    </source>
</evidence>
<dbReference type="GO" id="GO:0051536">
    <property type="term" value="F:iron-sulfur cluster binding"/>
    <property type="evidence" value="ECO:0007669"/>
    <property type="project" value="UniProtKB-KW"/>
</dbReference>
<protein>
    <submittedName>
        <fullName evidence="5">Aldo/keto reductase</fullName>
    </submittedName>
</protein>
<organism evidence="5 6">
    <name type="scientific">Alkaliphilus pronyensis</name>
    <dbReference type="NCBI Taxonomy" id="1482732"/>
    <lineage>
        <taxon>Bacteria</taxon>
        <taxon>Bacillati</taxon>
        <taxon>Bacillota</taxon>
        <taxon>Clostridia</taxon>
        <taxon>Peptostreptococcales</taxon>
        <taxon>Natronincolaceae</taxon>
        <taxon>Alkaliphilus</taxon>
    </lineage>
</organism>
<evidence type="ECO:0000313" key="6">
    <source>
        <dbReference type="Proteomes" id="UP000432715"/>
    </source>
</evidence>